<sequence>MSLAFLIQAQQTVGNASIPFKMAVHKRRRLSLQDQTLPSSRKRTSEEPTARSAKRMKKSVSFNDDQNKKVTIDIRTDEKQNAWYNRSEYRVFREDIQTTLLSVRLGVSQLMEPTDFCLRGLEANVSPNVGMLRKVKRKILISSVLQEQRSQRIVGAVKPDVIRDVSAVLSTDALVDAVKRGLSDCTDAHFSS</sequence>
<dbReference type="Proteomes" id="UP001153069">
    <property type="component" value="Unassembled WGS sequence"/>
</dbReference>
<gene>
    <name evidence="2" type="ORF">SEMRO_1210_G252780.1</name>
</gene>
<feature type="region of interest" description="Disordered" evidence="1">
    <location>
        <begin position="31"/>
        <end position="62"/>
    </location>
</feature>
<dbReference type="AlphaFoldDB" id="A0A9N8EHE3"/>
<evidence type="ECO:0000313" key="3">
    <source>
        <dbReference type="Proteomes" id="UP001153069"/>
    </source>
</evidence>
<accession>A0A9N8EHE3</accession>
<protein>
    <submittedName>
        <fullName evidence="2">Uncharacterized protein</fullName>
    </submittedName>
</protein>
<organism evidence="2 3">
    <name type="scientific">Seminavis robusta</name>
    <dbReference type="NCBI Taxonomy" id="568900"/>
    <lineage>
        <taxon>Eukaryota</taxon>
        <taxon>Sar</taxon>
        <taxon>Stramenopiles</taxon>
        <taxon>Ochrophyta</taxon>
        <taxon>Bacillariophyta</taxon>
        <taxon>Bacillariophyceae</taxon>
        <taxon>Bacillariophycidae</taxon>
        <taxon>Naviculales</taxon>
        <taxon>Naviculaceae</taxon>
        <taxon>Seminavis</taxon>
    </lineage>
</organism>
<keyword evidence="3" id="KW-1185">Reference proteome</keyword>
<evidence type="ECO:0000313" key="2">
    <source>
        <dbReference type="EMBL" id="CAB9521587.1"/>
    </source>
</evidence>
<comment type="caution">
    <text evidence="2">The sequence shown here is derived from an EMBL/GenBank/DDBJ whole genome shotgun (WGS) entry which is preliminary data.</text>
</comment>
<reference evidence="2" key="1">
    <citation type="submission" date="2020-06" db="EMBL/GenBank/DDBJ databases">
        <authorList>
            <consortium name="Plant Systems Biology data submission"/>
        </authorList>
    </citation>
    <scope>NUCLEOTIDE SEQUENCE</scope>
    <source>
        <strain evidence="2">D6</strain>
    </source>
</reference>
<evidence type="ECO:0000256" key="1">
    <source>
        <dbReference type="SAM" id="MobiDB-lite"/>
    </source>
</evidence>
<name>A0A9N8EHE3_9STRA</name>
<proteinExistence type="predicted"/>
<dbReference type="EMBL" id="CAICTM010001208">
    <property type="protein sequence ID" value="CAB9521587.1"/>
    <property type="molecule type" value="Genomic_DNA"/>
</dbReference>